<keyword evidence="6" id="KW-1185">Reference proteome</keyword>
<gene>
    <name evidence="5" type="ORF">PECUL_23A009590</name>
</gene>
<feature type="domain" description="PNPLA" evidence="4">
    <location>
        <begin position="6"/>
        <end position="171"/>
    </location>
</feature>
<dbReference type="PROSITE" id="PS51635">
    <property type="entry name" value="PNPLA"/>
    <property type="match status" value="1"/>
</dbReference>
<dbReference type="InterPro" id="IPR033562">
    <property type="entry name" value="PLPL"/>
</dbReference>
<dbReference type="GO" id="GO:0005811">
    <property type="term" value="C:lipid droplet"/>
    <property type="evidence" value="ECO:0007669"/>
    <property type="project" value="TreeGrafter"/>
</dbReference>
<accession>A0AAD1VM61</accession>
<organism evidence="5 6">
    <name type="scientific">Pelobates cultripes</name>
    <name type="common">Western spadefoot toad</name>
    <dbReference type="NCBI Taxonomy" id="61616"/>
    <lineage>
        <taxon>Eukaryota</taxon>
        <taxon>Metazoa</taxon>
        <taxon>Chordata</taxon>
        <taxon>Craniata</taxon>
        <taxon>Vertebrata</taxon>
        <taxon>Euteleostomi</taxon>
        <taxon>Amphibia</taxon>
        <taxon>Batrachia</taxon>
        <taxon>Anura</taxon>
        <taxon>Pelobatoidea</taxon>
        <taxon>Pelobatidae</taxon>
        <taxon>Pelobates</taxon>
    </lineage>
</organism>
<dbReference type="GO" id="GO:0004806">
    <property type="term" value="F:triacylglycerol lipase activity"/>
    <property type="evidence" value="ECO:0007669"/>
    <property type="project" value="TreeGrafter"/>
</dbReference>
<feature type="transmembrane region" description="Helical" evidence="3">
    <location>
        <begin position="6"/>
        <end position="26"/>
    </location>
</feature>
<evidence type="ECO:0000256" key="1">
    <source>
        <dbReference type="ARBA" id="ARBA00023098"/>
    </source>
</evidence>
<dbReference type="PANTHER" id="PTHR12406:SF7">
    <property type="entry name" value="PATATIN-LIKE PHOSPHOLIPASE DOMAIN-CONTAINING PROTEIN 4"/>
    <property type="match status" value="1"/>
</dbReference>
<dbReference type="InterPro" id="IPR016035">
    <property type="entry name" value="Acyl_Trfase/lysoPLipase"/>
</dbReference>
<dbReference type="EMBL" id="OW240912">
    <property type="protein sequence ID" value="CAH2220428.1"/>
    <property type="molecule type" value="Genomic_DNA"/>
</dbReference>
<dbReference type="GO" id="GO:0005737">
    <property type="term" value="C:cytoplasm"/>
    <property type="evidence" value="ECO:0007669"/>
    <property type="project" value="TreeGrafter"/>
</dbReference>
<proteinExistence type="predicted"/>
<evidence type="ECO:0000256" key="2">
    <source>
        <dbReference type="PROSITE-ProRule" id="PRU01161"/>
    </source>
</evidence>
<evidence type="ECO:0000313" key="6">
    <source>
        <dbReference type="Proteomes" id="UP001295444"/>
    </source>
</evidence>
<dbReference type="SUPFAM" id="SSF52151">
    <property type="entry name" value="FabD/lysophospholipase-like"/>
    <property type="match status" value="1"/>
</dbReference>
<dbReference type="PANTHER" id="PTHR12406">
    <property type="entry name" value="CALCIUM-INDEPENDENT PHOSPHOLIPASE A2 IPLA2 -RELATED"/>
    <property type="match status" value="1"/>
</dbReference>
<protein>
    <submittedName>
        <fullName evidence="5">Patatin-like phospholipase domain-containing 4 isoform X2</fullName>
    </submittedName>
</protein>
<dbReference type="Gene3D" id="3.40.1090.10">
    <property type="entry name" value="Cytosolic phospholipase A2 catalytic domain"/>
    <property type="match status" value="1"/>
</dbReference>
<dbReference type="Pfam" id="PF01734">
    <property type="entry name" value="Patatin"/>
    <property type="match status" value="1"/>
</dbReference>
<dbReference type="AlphaFoldDB" id="A0AAD1VM61"/>
<reference evidence="5" key="1">
    <citation type="submission" date="2022-03" db="EMBL/GenBank/DDBJ databases">
        <authorList>
            <person name="Alioto T."/>
            <person name="Alioto T."/>
            <person name="Gomez Garrido J."/>
        </authorList>
    </citation>
    <scope>NUCLEOTIDE SEQUENCE</scope>
</reference>
<keyword evidence="3" id="KW-0472">Membrane</keyword>
<evidence type="ECO:0000313" key="5">
    <source>
        <dbReference type="EMBL" id="CAH2220428.1"/>
    </source>
</evidence>
<feature type="short sequence motif" description="GXSXG" evidence="2">
    <location>
        <begin position="41"/>
        <end position="45"/>
    </location>
</feature>
<keyword evidence="3" id="KW-0812">Transmembrane</keyword>
<dbReference type="InterPro" id="IPR002641">
    <property type="entry name" value="PNPLA_dom"/>
</dbReference>
<keyword evidence="3" id="KW-1133">Transmembrane helix</keyword>
<dbReference type="GO" id="GO:0055088">
    <property type="term" value="P:lipid homeostasis"/>
    <property type="evidence" value="ECO:0007669"/>
    <property type="project" value="TreeGrafter"/>
</dbReference>
<comment type="caution">
    <text evidence="2">Lacks conserved residue(s) required for the propagation of feature annotation.</text>
</comment>
<keyword evidence="1" id="KW-0443">Lipid metabolism</keyword>
<name>A0AAD1VM61_PELCU</name>
<dbReference type="Proteomes" id="UP001295444">
    <property type="component" value="Chromosome 01"/>
</dbReference>
<sequence length="176" mass="19479">MKHLNLSFAACGFLGIYHLGAATALLKHGQRLLKTVKFFAGASAGSLVATLLLTAPDKLKESKDFVYEFSEDVRKQTLGAVTPRYDFMEHLRGGIESILPCNAHEIAENQLYISITNTKSRENLLVSHFASREDLIKVLLASSFVPVYAGIKAVEYKGEVIMNSHCIHDMYTMAKV</sequence>
<evidence type="ECO:0000259" key="4">
    <source>
        <dbReference type="PROSITE" id="PS51635"/>
    </source>
</evidence>
<feature type="transmembrane region" description="Helical" evidence="3">
    <location>
        <begin position="38"/>
        <end position="55"/>
    </location>
</feature>
<dbReference type="GO" id="GO:0019433">
    <property type="term" value="P:triglyceride catabolic process"/>
    <property type="evidence" value="ECO:0007669"/>
    <property type="project" value="TreeGrafter"/>
</dbReference>
<evidence type="ECO:0000256" key="3">
    <source>
        <dbReference type="SAM" id="Phobius"/>
    </source>
</evidence>
<dbReference type="GO" id="GO:0016020">
    <property type="term" value="C:membrane"/>
    <property type="evidence" value="ECO:0007669"/>
    <property type="project" value="TreeGrafter"/>
</dbReference>